<reference evidence="2" key="1">
    <citation type="submission" date="2016-06" db="EMBL/GenBank/DDBJ databases">
        <authorList>
            <person name="Zhan P."/>
        </authorList>
    </citation>
    <scope>NUCLEOTIDE SEQUENCE [LARGE SCALE GENOMIC DNA]</scope>
    <source>
        <strain evidence="2">T28</strain>
    </source>
</reference>
<dbReference type="RefSeq" id="WP_068484326.1">
    <property type="nucleotide sequence ID" value="NZ_CP018760.1"/>
</dbReference>
<name>A0A1B7ZBC8_9FLAO</name>
<evidence type="ECO:0000313" key="1">
    <source>
        <dbReference type="EMBL" id="OBR40017.1"/>
    </source>
</evidence>
<comment type="caution">
    <text evidence="1">The sequence shown here is derived from an EMBL/GenBank/DDBJ whole genome shotgun (WGS) entry which is preliminary data.</text>
</comment>
<proteinExistence type="predicted"/>
<evidence type="ECO:0000313" key="2">
    <source>
        <dbReference type="Proteomes" id="UP000092164"/>
    </source>
</evidence>
<accession>A0A1B7ZBC8</accession>
<dbReference type="PROSITE" id="PS51257">
    <property type="entry name" value="PROKAR_LIPOPROTEIN"/>
    <property type="match status" value="1"/>
</dbReference>
<dbReference type="STRING" id="1836467.BTR34_03490"/>
<gene>
    <name evidence="1" type="ORF">A9200_17090</name>
</gene>
<dbReference type="AlphaFoldDB" id="A0A1B7ZBC8"/>
<protein>
    <submittedName>
        <fullName evidence="1">Uncharacterized protein</fullName>
    </submittedName>
</protein>
<dbReference type="Proteomes" id="UP000092164">
    <property type="component" value="Unassembled WGS sequence"/>
</dbReference>
<keyword evidence="2" id="KW-1185">Reference proteome</keyword>
<dbReference type="OrthoDB" id="980950at2"/>
<organism evidence="1 2">
    <name type="scientific">Maribacter hydrothermalis</name>
    <dbReference type="NCBI Taxonomy" id="1836467"/>
    <lineage>
        <taxon>Bacteria</taxon>
        <taxon>Pseudomonadati</taxon>
        <taxon>Bacteroidota</taxon>
        <taxon>Flavobacteriia</taxon>
        <taxon>Flavobacteriales</taxon>
        <taxon>Flavobacteriaceae</taxon>
        <taxon>Maribacter</taxon>
    </lineage>
</organism>
<dbReference type="EMBL" id="LZFP01000010">
    <property type="protein sequence ID" value="OBR40017.1"/>
    <property type="molecule type" value="Genomic_DNA"/>
</dbReference>
<dbReference type="KEGG" id="mart:BTR34_03490"/>
<sequence length="121" mass="13906">MKRVFLFSLITLVLVFSCTDRDDEVNLVNIRIQNSTSLFFSEVRIAQNDTIYENIEAGKFSKYLEFENAYANAAITILTDSTSLNYFPAESIMDSLPIGFYTYEITLDEENQVGLNFRIDD</sequence>